<evidence type="ECO:0000313" key="2">
    <source>
        <dbReference type="Proteomes" id="UP000823775"/>
    </source>
</evidence>
<proteinExistence type="predicted"/>
<dbReference type="Proteomes" id="UP000823775">
    <property type="component" value="Unassembled WGS sequence"/>
</dbReference>
<keyword evidence="2" id="KW-1185">Reference proteome</keyword>
<gene>
    <name evidence="1" type="ORF">HAX54_046617</name>
</gene>
<reference evidence="1 2" key="1">
    <citation type="journal article" date="2021" name="BMC Genomics">
        <title>Datura genome reveals duplications of psychoactive alkaloid biosynthetic genes and high mutation rate following tissue culture.</title>
        <authorList>
            <person name="Rajewski A."/>
            <person name="Carter-House D."/>
            <person name="Stajich J."/>
            <person name="Litt A."/>
        </authorList>
    </citation>
    <scope>NUCLEOTIDE SEQUENCE [LARGE SCALE GENOMIC DNA]</scope>
    <source>
        <strain evidence="1">AR-01</strain>
    </source>
</reference>
<organism evidence="1 2">
    <name type="scientific">Datura stramonium</name>
    <name type="common">Jimsonweed</name>
    <name type="synonym">Common thornapple</name>
    <dbReference type="NCBI Taxonomy" id="4076"/>
    <lineage>
        <taxon>Eukaryota</taxon>
        <taxon>Viridiplantae</taxon>
        <taxon>Streptophyta</taxon>
        <taxon>Embryophyta</taxon>
        <taxon>Tracheophyta</taxon>
        <taxon>Spermatophyta</taxon>
        <taxon>Magnoliopsida</taxon>
        <taxon>eudicotyledons</taxon>
        <taxon>Gunneridae</taxon>
        <taxon>Pentapetalae</taxon>
        <taxon>asterids</taxon>
        <taxon>lamiids</taxon>
        <taxon>Solanales</taxon>
        <taxon>Solanaceae</taxon>
        <taxon>Solanoideae</taxon>
        <taxon>Datureae</taxon>
        <taxon>Datura</taxon>
    </lineage>
</organism>
<dbReference type="EMBL" id="JACEIK010007386">
    <property type="protein sequence ID" value="MCE3050195.1"/>
    <property type="molecule type" value="Genomic_DNA"/>
</dbReference>
<feature type="non-terminal residue" evidence="1">
    <location>
        <position position="1"/>
    </location>
</feature>
<accession>A0ABS8WL04</accession>
<name>A0ABS8WL04_DATST</name>
<evidence type="ECO:0000313" key="1">
    <source>
        <dbReference type="EMBL" id="MCE3050195.1"/>
    </source>
</evidence>
<protein>
    <submittedName>
        <fullName evidence="1">Uncharacterized protein</fullName>
    </submittedName>
</protein>
<comment type="caution">
    <text evidence="1">The sequence shown here is derived from an EMBL/GenBank/DDBJ whole genome shotgun (WGS) entry which is preliminary data.</text>
</comment>
<sequence>LTSLDSTSDIRGWYLGVTFLKTFRVDLLVMMDIQIILGLGVVGPIEYLGSAIQISDTANEKLGSSHTSRGDAQFGRAGGRRVVHIVGDRGHRYAFAGKPKVKAPDVK</sequence>